<dbReference type="AlphaFoldDB" id="A0A4Q0YS25"/>
<proteinExistence type="predicted"/>
<dbReference type="PANTHER" id="PTHR21248">
    <property type="entry name" value="CARDIOLIPIN SYNTHASE"/>
    <property type="match status" value="1"/>
</dbReference>
<reference evidence="2 3" key="1">
    <citation type="submission" date="2017-10" db="EMBL/GenBank/DDBJ databases">
        <title>Nyctiphanis sp. nov., isolated from the stomach of the euphausiid Nyctiphanes simplex (Hansen, 1911) in the Gulf of California.</title>
        <authorList>
            <person name="Gomez-Gil B."/>
            <person name="Aguilar-Mendez M."/>
            <person name="Lopez-Cortes A."/>
            <person name="Gomez-Gutierrez J."/>
            <person name="Roque A."/>
            <person name="Lang E."/>
            <person name="Gonzalez-Castillo A."/>
        </authorList>
    </citation>
    <scope>NUCLEOTIDE SEQUENCE [LARGE SCALE GENOMIC DNA]</scope>
    <source>
        <strain evidence="2 3">CAIM 600</strain>
    </source>
</reference>
<evidence type="ECO:0000313" key="2">
    <source>
        <dbReference type="EMBL" id="RXJ73982.1"/>
    </source>
</evidence>
<dbReference type="PANTHER" id="PTHR21248:SF12">
    <property type="entry name" value="CARDIOLIPIN SYNTHASE C"/>
    <property type="match status" value="1"/>
</dbReference>
<dbReference type="SUPFAM" id="SSF56024">
    <property type="entry name" value="Phospholipase D/nuclease"/>
    <property type="match status" value="1"/>
</dbReference>
<dbReference type="EMBL" id="PEIB01000005">
    <property type="protein sequence ID" value="RXJ73982.1"/>
    <property type="molecule type" value="Genomic_DNA"/>
</dbReference>
<dbReference type="InterPro" id="IPR025202">
    <property type="entry name" value="PLD-like_dom"/>
</dbReference>
<dbReference type="Pfam" id="PF13091">
    <property type="entry name" value="PLDc_2"/>
    <property type="match status" value="1"/>
</dbReference>
<dbReference type="PROSITE" id="PS50035">
    <property type="entry name" value="PLD"/>
    <property type="match status" value="1"/>
</dbReference>
<dbReference type="Gene3D" id="3.30.870.10">
    <property type="entry name" value="Endonuclease Chain A"/>
    <property type="match status" value="2"/>
</dbReference>
<evidence type="ECO:0000259" key="1">
    <source>
        <dbReference type="PROSITE" id="PS50035"/>
    </source>
</evidence>
<keyword evidence="3" id="KW-1185">Reference proteome</keyword>
<accession>A0A4Q0YS25</accession>
<name>A0A4Q0YS25_9GAMM</name>
<dbReference type="RefSeq" id="WP_129121656.1">
    <property type="nucleotide sequence ID" value="NZ_PEIB01000005.1"/>
</dbReference>
<protein>
    <recommendedName>
        <fullName evidence="1">PLD phosphodiesterase domain-containing protein</fullName>
    </recommendedName>
</protein>
<organism evidence="2 3">
    <name type="scientific">Veronia nyctiphanis</name>
    <dbReference type="NCBI Taxonomy" id="1278244"/>
    <lineage>
        <taxon>Bacteria</taxon>
        <taxon>Pseudomonadati</taxon>
        <taxon>Pseudomonadota</taxon>
        <taxon>Gammaproteobacteria</taxon>
        <taxon>Vibrionales</taxon>
        <taxon>Vibrionaceae</taxon>
        <taxon>Veronia</taxon>
    </lineage>
</organism>
<dbReference type="OrthoDB" id="9814092at2"/>
<feature type="domain" description="PLD phosphodiesterase" evidence="1">
    <location>
        <begin position="301"/>
        <end position="328"/>
    </location>
</feature>
<evidence type="ECO:0000313" key="3">
    <source>
        <dbReference type="Proteomes" id="UP000290287"/>
    </source>
</evidence>
<comment type="caution">
    <text evidence="2">The sequence shown here is derived from an EMBL/GenBank/DDBJ whole genome shotgun (WGS) entry which is preliminary data.</text>
</comment>
<dbReference type="GO" id="GO:0030572">
    <property type="term" value="F:phosphatidyltransferase activity"/>
    <property type="evidence" value="ECO:0007669"/>
    <property type="project" value="UniProtKB-ARBA"/>
</dbReference>
<dbReference type="PROSITE" id="PS51257">
    <property type="entry name" value="PROKAR_LIPOPROTEIN"/>
    <property type="match status" value="1"/>
</dbReference>
<dbReference type="GO" id="GO:0032049">
    <property type="term" value="P:cardiolipin biosynthetic process"/>
    <property type="evidence" value="ECO:0007669"/>
    <property type="project" value="UniProtKB-ARBA"/>
</dbReference>
<gene>
    <name evidence="2" type="ORF">CS022_06835</name>
</gene>
<dbReference type="Proteomes" id="UP000290287">
    <property type="component" value="Unassembled WGS sequence"/>
</dbReference>
<sequence length="516" mass="57710">MLKQSLQLITIALTMGLYGCAAIKTPEKEFQQILDEHAIPLAISSGQIVQGNDAALQSKLALINRAQNTIDMAYYIFADDPSTAVITDALLKATKRGVKVRILLDYFVNYRHFARLSRLESITEQHAGSLTFHLFNAPDQQIILDAIYMTLGCGEAGPGTKTQRLSCSEEKLNTIETLIQSKADKASTYGSRLLLAGLYGRSAPLMQMALMSSIDNALEELSRLNVQQGGGASPEQIKRIGRIYFEAKFSGGLNKLVNQIQLSSLSLLYGDQLEPYFSALSDFLPVSRKRSGKDSLPWRHMTDFLHHKLLLVDSEAFQLGGRNLEDAYHTQPYSSSGKYTFIDTDVMVTLSNKSAGMKQRFDTLWHFTPMVASLDEVRQQTDTQALIAYQQAESVCDTDSCIRDIFEQKLTVSSDMLAADLDNRRAEMLARYEQYKQAHLRPVQQKISLSEKARLYYLENIPFSPTNKDSRQFGAKHGKESESGKHIHQLWLTAIDKVCDDAVKGEAVTLSYTMLT</sequence>
<dbReference type="InterPro" id="IPR001736">
    <property type="entry name" value="PLipase_D/transphosphatidylase"/>
</dbReference>